<organism evidence="8 9">
    <name type="scientific">Pandoraea faecigallinarum</name>
    <dbReference type="NCBI Taxonomy" id="656179"/>
    <lineage>
        <taxon>Bacteria</taxon>
        <taxon>Pseudomonadati</taxon>
        <taxon>Pseudomonadota</taxon>
        <taxon>Betaproteobacteria</taxon>
        <taxon>Burkholderiales</taxon>
        <taxon>Burkholderiaceae</taxon>
        <taxon>Pandoraea</taxon>
    </lineage>
</organism>
<evidence type="ECO:0000256" key="6">
    <source>
        <dbReference type="SAM" id="Phobius"/>
    </source>
</evidence>
<proteinExistence type="inferred from homology"/>
<evidence type="ECO:0000256" key="5">
    <source>
        <dbReference type="ARBA" id="ARBA00023136"/>
    </source>
</evidence>
<dbReference type="GO" id="GO:0016020">
    <property type="term" value="C:membrane"/>
    <property type="evidence" value="ECO:0007669"/>
    <property type="project" value="UniProtKB-SubCell"/>
</dbReference>
<evidence type="ECO:0000313" key="8">
    <source>
        <dbReference type="EMBL" id="AKM32774.1"/>
    </source>
</evidence>
<reference evidence="8" key="1">
    <citation type="submission" date="2016-06" db="EMBL/GenBank/DDBJ databases">
        <title>Complete Genome Sequence of Pandoraea faecigallinarum DSM-23572.</title>
        <authorList>
            <person name="Yong D."/>
            <person name="Ee R."/>
            <person name="Lim Y.-L."/>
            <person name="Yin W.-F."/>
            <person name="Chan K.-G."/>
        </authorList>
    </citation>
    <scope>NUCLEOTIDE SEQUENCE</scope>
    <source>
        <strain evidence="8">DSM 23572</strain>
    </source>
</reference>
<keyword evidence="4 6" id="KW-1133">Transmembrane helix</keyword>
<dbReference type="SUPFAM" id="SSF103481">
    <property type="entry name" value="Multidrug resistance efflux transporter EmrE"/>
    <property type="match status" value="2"/>
</dbReference>
<feature type="transmembrane region" description="Helical" evidence="6">
    <location>
        <begin position="139"/>
        <end position="160"/>
    </location>
</feature>
<feature type="transmembrane region" description="Helical" evidence="6">
    <location>
        <begin position="172"/>
        <end position="189"/>
    </location>
</feature>
<name>A0A0H3WX47_9BURK</name>
<dbReference type="PATRIC" id="fig|656179.3.peg.2515"/>
<comment type="subcellular location">
    <subcellularLocation>
        <location evidence="1">Membrane</location>
        <topology evidence="1">Multi-pass membrane protein</topology>
    </subcellularLocation>
</comment>
<dbReference type="Pfam" id="PF00892">
    <property type="entry name" value="EamA"/>
    <property type="match status" value="2"/>
</dbReference>
<dbReference type="Gene3D" id="1.10.3730.20">
    <property type="match status" value="1"/>
</dbReference>
<feature type="transmembrane region" description="Helical" evidence="6">
    <location>
        <begin position="256"/>
        <end position="274"/>
    </location>
</feature>
<feature type="transmembrane region" description="Helical" evidence="6">
    <location>
        <begin position="201"/>
        <end position="219"/>
    </location>
</feature>
<feature type="transmembrane region" description="Helical" evidence="6">
    <location>
        <begin position="117"/>
        <end position="133"/>
    </location>
</feature>
<feature type="transmembrane region" description="Helical" evidence="6">
    <location>
        <begin position="88"/>
        <end position="105"/>
    </location>
</feature>
<evidence type="ECO:0000256" key="3">
    <source>
        <dbReference type="ARBA" id="ARBA00022692"/>
    </source>
</evidence>
<evidence type="ECO:0000259" key="7">
    <source>
        <dbReference type="Pfam" id="PF00892"/>
    </source>
</evidence>
<dbReference type="Proteomes" id="UP000035651">
    <property type="component" value="Chromosome"/>
</dbReference>
<gene>
    <name evidence="8" type="ORF">AB870_11815</name>
</gene>
<evidence type="ECO:0000256" key="1">
    <source>
        <dbReference type="ARBA" id="ARBA00004141"/>
    </source>
</evidence>
<feature type="transmembrane region" description="Helical" evidence="6">
    <location>
        <begin position="27"/>
        <end position="44"/>
    </location>
</feature>
<evidence type="ECO:0000256" key="4">
    <source>
        <dbReference type="ARBA" id="ARBA00022989"/>
    </source>
</evidence>
<dbReference type="InterPro" id="IPR050638">
    <property type="entry name" value="AA-Vitamin_Transporters"/>
</dbReference>
<keyword evidence="5 6" id="KW-0472">Membrane</keyword>
<accession>A0A0H3WX47</accession>
<keyword evidence="9" id="KW-1185">Reference proteome</keyword>
<feature type="domain" description="EamA" evidence="7">
    <location>
        <begin position="142"/>
        <end position="271"/>
    </location>
</feature>
<dbReference type="AlphaFoldDB" id="A0A0H3WX47"/>
<evidence type="ECO:0000256" key="2">
    <source>
        <dbReference type="ARBA" id="ARBA00007362"/>
    </source>
</evidence>
<feature type="transmembrane region" description="Helical" evidence="6">
    <location>
        <begin position="56"/>
        <end position="76"/>
    </location>
</feature>
<dbReference type="InterPro" id="IPR000620">
    <property type="entry name" value="EamA_dom"/>
</dbReference>
<dbReference type="PANTHER" id="PTHR32322">
    <property type="entry name" value="INNER MEMBRANE TRANSPORTER"/>
    <property type="match status" value="1"/>
</dbReference>
<protein>
    <recommendedName>
        <fullName evidence="7">EamA domain-containing protein</fullName>
    </recommendedName>
</protein>
<dbReference type="InterPro" id="IPR037185">
    <property type="entry name" value="EmrE-like"/>
</dbReference>
<feature type="domain" description="EamA" evidence="7">
    <location>
        <begin position="2"/>
        <end position="131"/>
    </location>
</feature>
<dbReference type="KEGG" id="pfg:AB870_11815"/>
<keyword evidence="3 6" id="KW-0812">Transmembrane</keyword>
<dbReference type="EMBL" id="CP011807">
    <property type="protein sequence ID" value="AKM32774.1"/>
    <property type="molecule type" value="Genomic_DNA"/>
</dbReference>
<dbReference type="PANTHER" id="PTHR32322:SF2">
    <property type="entry name" value="EAMA DOMAIN-CONTAINING PROTEIN"/>
    <property type="match status" value="1"/>
</dbReference>
<evidence type="ECO:0000313" key="9">
    <source>
        <dbReference type="Proteomes" id="UP000035651"/>
    </source>
</evidence>
<comment type="similarity">
    <text evidence="2">Belongs to the EamA transporter family.</text>
</comment>
<sequence>MAAVLNGTIGVLTRTAFDQGATPASVAFWKCFGAFVLVSAYCVCRPEYRTLTVRLAPRWPQFACLAFLGIFCLYFFETKAFSRASIPLVSFLTYAAGGATVVLAGRYLGERLTRRKIVAFAAMVAGVGVMSFSETDVSGTASGIGLALAGGCGYALFIFFSKWFRAGAGPSQLVWLFGFGSVFLLMPLIQEGFTAPDGMQWATLGVLVLLPTFGGFYFTTRAVERGQASKVQIIETSDPLFATAFGFFLLGDGLTYAGALGAACIAIGLLTAVWQPTKTAARG</sequence>